<evidence type="ECO:0000256" key="7">
    <source>
        <dbReference type="SAM" id="MobiDB-lite"/>
    </source>
</evidence>
<evidence type="ECO:0000256" key="5">
    <source>
        <dbReference type="ARBA" id="ARBA00022839"/>
    </source>
</evidence>
<evidence type="ECO:0000256" key="3">
    <source>
        <dbReference type="ARBA" id="ARBA00022722"/>
    </source>
</evidence>
<dbReference type="PANTHER" id="PTHR34137">
    <property type="entry name" value="EXODEOXYRIBONUCLEASE 7 SMALL SUBUNIT"/>
    <property type="match status" value="1"/>
</dbReference>
<dbReference type="NCBIfam" id="TIGR01280">
    <property type="entry name" value="xseB"/>
    <property type="match status" value="1"/>
</dbReference>
<dbReference type="EMBL" id="AYYQ01000031">
    <property type="protein sequence ID" value="KRM68071.1"/>
    <property type="molecule type" value="Genomic_DNA"/>
</dbReference>
<dbReference type="HAMAP" id="MF_00337">
    <property type="entry name" value="Exonuc_7_S"/>
    <property type="match status" value="1"/>
</dbReference>
<dbReference type="STRING" id="1423781.FD06_GL000189"/>
<dbReference type="GO" id="GO:0008855">
    <property type="term" value="F:exodeoxyribonuclease VII activity"/>
    <property type="evidence" value="ECO:0007669"/>
    <property type="project" value="UniProtKB-UniRule"/>
</dbReference>
<dbReference type="AlphaFoldDB" id="A0A0R2AMH3"/>
<comment type="subunit">
    <text evidence="6">Heterooligomer composed of large and small subunits.</text>
</comment>
<gene>
    <name evidence="6" type="primary">xseB</name>
    <name evidence="8" type="ORF">FD06_GL000189</name>
</gene>
<protein>
    <recommendedName>
        <fullName evidence="6">Exodeoxyribonuclease 7 small subunit</fullName>
        <ecNumber evidence="6">3.1.11.6</ecNumber>
    </recommendedName>
    <alternativeName>
        <fullName evidence="6">Exodeoxyribonuclease VII small subunit</fullName>
        <shortName evidence="6">Exonuclease VII small subunit</shortName>
    </alternativeName>
</protein>
<dbReference type="PIRSF" id="PIRSF006488">
    <property type="entry name" value="Exonuc_VII_S"/>
    <property type="match status" value="1"/>
</dbReference>
<evidence type="ECO:0000256" key="4">
    <source>
        <dbReference type="ARBA" id="ARBA00022801"/>
    </source>
</evidence>
<evidence type="ECO:0000256" key="6">
    <source>
        <dbReference type="HAMAP-Rule" id="MF_00337"/>
    </source>
</evidence>
<dbReference type="PANTHER" id="PTHR34137:SF1">
    <property type="entry name" value="EXODEOXYRIBONUCLEASE 7 SMALL SUBUNIT"/>
    <property type="match status" value="1"/>
</dbReference>
<dbReference type="InterPro" id="IPR003761">
    <property type="entry name" value="Exonuc_VII_S"/>
</dbReference>
<feature type="compositionally biased region" description="Basic and acidic residues" evidence="7">
    <location>
        <begin position="60"/>
        <end position="70"/>
    </location>
</feature>
<sequence>MAEQVSFEQNMQNLEKIVNDLERGDVPLEEALDKFKDGVELSKKLQQTLKNAENTLAKVVKDDGKEHPFENVESEDSQNV</sequence>
<dbReference type="PATRIC" id="fig|1423781.4.peg.191"/>
<comment type="caution">
    <text evidence="8">The sequence shown here is derived from an EMBL/GenBank/DDBJ whole genome shotgun (WGS) entry which is preliminary data.</text>
</comment>
<feature type="region of interest" description="Disordered" evidence="7">
    <location>
        <begin position="60"/>
        <end position="80"/>
    </location>
</feature>
<dbReference type="Pfam" id="PF02609">
    <property type="entry name" value="Exonuc_VII_S"/>
    <property type="match status" value="1"/>
</dbReference>
<accession>A0A0R2AMH3</accession>
<dbReference type="GO" id="GO:0006308">
    <property type="term" value="P:DNA catabolic process"/>
    <property type="evidence" value="ECO:0007669"/>
    <property type="project" value="UniProtKB-UniRule"/>
</dbReference>
<comment type="catalytic activity">
    <reaction evidence="6">
        <text>Exonucleolytic cleavage in either 5'- to 3'- or 3'- to 5'-direction to yield nucleoside 5'-phosphates.</text>
        <dbReference type="EC" id="3.1.11.6"/>
    </reaction>
</comment>
<keyword evidence="2 6" id="KW-0963">Cytoplasm</keyword>
<dbReference type="EC" id="3.1.11.6" evidence="6"/>
<reference evidence="8 9" key="1">
    <citation type="journal article" date="2015" name="Genome Announc.">
        <title>Expanding the biotechnology potential of lactobacilli through comparative genomics of 213 strains and associated genera.</title>
        <authorList>
            <person name="Sun Z."/>
            <person name="Harris H.M."/>
            <person name="McCann A."/>
            <person name="Guo C."/>
            <person name="Argimon S."/>
            <person name="Zhang W."/>
            <person name="Yang X."/>
            <person name="Jeffery I.B."/>
            <person name="Cooney J.C."/>
            <person name="Kagawa T.F."/>
            <person name="Liu W."/>
            <person name="Song Y."/>
            <person name="Salvetti E."/>
            <person name="Wrobel A."/>
            <person name="Rasinkangas P."/>
            <person name="Parkhill J."/>
            <person name="Rea M.C."/>
            <person name="O'Sullivan O."/>
            <person name="Ritari J."/>
            <person name="Douillard F.P."/>
            <person name="Paul Ross R."/>
            <person name="Yang R."/>
            <person name="Briner A.E."/>
            <person name="Felis G.E."/>
            <person name="de Vos W.M."/>
            <person name="Barrangou R."/>
            <person name="Klaenhammer T.R."/>
            <person name="Caufield P.W."/>
            <person name="Cui Y."/>
            <person name="Zhang H."/>
            <person name="O'Toole P.W."/>
        </authorList>
    </citation>
    <scope>NUCLEOTIDE SEQUENCE [LARGE SCALE GENOMIC DNA]</scope>
    <source>
        <strain evidence="8 9">DSM 23829</strain>
    </source>
</reference>
<dbReference type="InterPro" id="IPR037004">
    <property type="entry name" value="Exonuc_VII_ssu_sf"/>
</dbReference>
<organism evidence="8 9">
    <name type="scientific">Apilactobacillus ozensis DSM 23829 = JCM 17196</name>
    <dbReference type="NCBI Taxonomy" id="1423781"/>
    <lineage>
        <taxon>Bacteria</taxon>
        <taxon>Bacillati</taxon>
        <taxon>Bacillota</taxon>
        <taxon>Bacilli</taxon>
        <taxon>Lactobacillales</taxon>
        <taxon>Lactobacillaceae</taxon>
        <taxon>Apilactobacillus</taxon>
    </lineage>
</organism>
<evidence type="ECO:0000313" key="8">
    <source>
        <dbReference type="EMBL" id="KRM68071.1"/>
    </source>
</evidence>
<evidence type="ECO:0000313" key="9">
    <source>
        <dbReference type="Proteomes" id="UP000052012"/>
    </source>
</evidence>
<dbReference type="RefSeq" id="WP_056966399.1">
    <property type="nucleotide sequence ID" value="NZ_AYYQ01000031.1"/>
</dbReference>
<keyword evidence="9" id="KW-1185">Reference proteome</keyword>
<comment type="similarity">
    <text evidence="1 6">Belongs to the XseB family.</text>
</comment>
<keyword evidence="3 6" id="KW-0540">Nuclease</keyword>
<dbReference type="GO" id="GO:0009318">
    <property type="term" value="C:exodeoxyribonuclease VII complex"/>
    <property type="evidence" value="ECO:0007669"/>
    <property type="project" value="UniProtKB-UniRule"/>
</dbReference>
<evidence type="ECO:0000256" key="2">
    <source>
        <dbReference type="ARBA" id="ARBA00022490"/>
    </source>
</evidence>
<dbReference type="NCBIfam" id="NF002138">
    <property type="entry name" value="PRK00977.1-2"/>
    <property type="match status" value="1"/>
</dbReference>
<evidence type="ECO:0000256" key="1">
    <source>
        <dbReference type="ARBA" id="ARBA00009998"/>
    </source>
</evidence>
<dbReference type="OrthoDB" id="9798666at2"/>
<comment type="function">
    <text evidence="6">Bidirectionally degrades single-stranded DNA into large acid-insoluble oligonucleotides, which are then degraded further into small acid-soluble oligonucleotides.</text>
</comment>
<dbReference type="Gene3D" id="1.10.287.1040">
    <property type="entry name" value="Exonuclease VII, small subunit"/>
    <property type="match status" value="1"/>
</dbReference>
<comment type="subcellular location">
    <subcellularLocation>
        <location evidence="6">Cytoplasm</location>
    </subcellularLocation>
</comment>
<keyword evidence="5 6" id="KW-0269">Exonuclease</keyword>
<keyword evidence="4 6" id="KW-0378">Hydrolase</keyword>
<proteinExistence type="inferred from homology"/>
<dbReference type="GO" id="GO:0005829">
    <property type="term" value="C:cytosol"/>
    <property type="evidence" value="ECO:0007669"/>
    <property type="project" value="TreeGrafter"/>
</dbReference>
<dbReference type="SUPFAM" id="SSF116842">
    <property type="entry name" value="XseB-like"/>
    <property type="match status" value="1"/>
</dbReference>
<name>A0A0R2AMH3_9LACO</name>
<dbReference type="Proteomes" id="UP000052012">
    <property type="component" value="Unassembled WGS sequence"/>
</dbReference>